<evidence type="ECO:0000256" key="3">
    <source>
        <dbReference type="ARBA" id="ARBA00022490"/>
    </source>
</evidence>
<evidence type="ECO:0000256" key="4">
    <source>
        <dbReference type="ARBA" id="ARBA00022795"/>
    </source>
</evidence>
<accession>A0ABW5RAL7</accession>
<name>A0ABW5RAL7_9BACL</name>
<comment type="caution">
    <text evidence="7">The sequence shown here is derived from an EMBL/GenBank/DDBJ whole genome shotgun (WGS) entry which is preliminary data.</text>
</comment>
<evidence type="ECO:0000313" key="8">
    <source>
        <dbReference type="Proteomes" id="UP001597497"/>
    </source>
</evidence>
<evidence type="ECO:0000256" key="5">
    <source>
        <dbReference type="ARBA" id="ARBA00023186"/>
    </source>
</evidence>
<keyword evidence="4 6" id="KW-1005">Bacterial flagellum biogenesis</keyword>
<comment type="similarity">
    <text evidence="2 6">Belongs to the FliS family.</text>
</comment>
<gene>
    <name evidence="7" type="primary">fliS</name>
    <name evidence="7" type="ORF">ACFSUC_10240</name>
</gene>
<dbReference type="InterPro" id="IPR003713">
    <property type="entry name" value="FliS"/>
</dbReference>
<dbReference type="InterPro" id="IPR036584">
    <property type="entry name" value="FliS_sf"/>
</dbReference>
<keyword evidence="3 6" id="KW-0963">Cytoplasm</keyword>
<organism evidence="7 8">
    <name type="scientific">Marinicrinis sediminis</name>
    <dbReference type="NCBI Taxonomy" id="1652465"/>
    <lineage>
        <taxon>Bacteria</taxon>
        <taxon>Bacillati</taxon>
        <taxon>Bacillota</taxon>
        <taxon>Bacilli</taxon>
        <taxon>Bacillales</taxon>
        <taxon>Paenibacillaceae</taxon>
    </lineage>
</organism>
<dbReference type="PIRSF" id="PIRSF039090">
    <property type="entry name" value="Flis"/>
    <property type="match status" value="1"/>
</dbReference>
<dbReference type="Pfam" id="PF02561">
    <property type="entry name" value="FliS"/>
    <property type="match status" value="1"/>
</dbReference>
<proteinExistence type="inferred from homology"/>
<dbReference type="PANTHER" id="PTHR34773:SF1">
    <property type="entry name" value="FLAGELLAR SECRETION CHAPERONE FLIS"/>
    <property type="match status" value="1"/>
</dbReference>
<dbReference type="EMBL" id="JBHUMM010000023">
    <property type="protein sequence ID" value="MFD2671983.1"/>
    <property type="molecule type" value="Genomic_DNA"/>
</dbReference>
<evidence type="ECO:0000313" key="7">
    <source>
        <dbReference type="EMBL" id="MFD2671983.1"/>
    </source>
</evidence>
<keyword evidence="8" id="KW-1185">Reference proteome</keyword>
<protein>
    <recommendedName>
        <fullName evidence="6">Flagellar secretion chaperone FliS</fullName>
    </recommendedName>
</protein>
<keyword evidence="7" id="KW-0969">Cilium</keyword>
<evidence type="ECO:0000256" key="2">
    <source>
        <dbReference type="ARBA" id="ARBA00008787"/>
    </source>
</evidence>
<dbReference type="CDD" id="cd16098">
    <property type="entry name" value="FliS"/>
    <property type="match status" value="1"/>
</dbReference>
<dbReference type="SUPFAM" id="SSF101116">
    <property type="entry name" value="Flagellar export chaperone FliS"/>
    <property type="match status" value="1"/>
</dbReference>
<dbReference type="PANTHER" id="PTHR34773">
    <property type="entry name" value="FLAGELLAR SECRETION CHAPERONE FLIS"/>
    <property type="match status" value="1"/>
</dbReference>
<keyword evidence="7" id="KW-0282">Flagellum</keyword>
<comment type="subcellular location">
    <subcellularLocation>
        <location evidence="1 6">Cytoplasm</location>
        <location evidence="1 6">Cytosol</location>
    </subcellularLocation>
</comment>
<sequence>MISPQQKYQQNQAQTASPDKLLIMLYDGAIRFVKLGIEGIEQKNIEKANTFLCKAQSIIHEFIGTLNFDIPISQNLLQIYEYMLHQLIQANMKKTKGPAEEVLQQLIELRETWVQASAQSRAESTAFAGKTNA</sequence>
<keyword evidence="5" id="KW-0143">Chaperone</keyword>
<dbReference type="RefSeq" id="WP_379929462.1">
    <property type="nucleotide sequence ID" value="NZ_JBHUMM010000023.1"/>
</dbReference>
<dbReference type="Gene3D" id="1.20.120.340">
    <property type="entry name" value="Flagellar protein FliS"/>
    <property type="match status" value="1"/>
</dbReference>
<dbReference type="Proteomes" id="UP001597497">
    <property type="component" value="Unassembled WGS sequence"/>
</dbReference>
<dbReference type="NCBIfam" id="TIGR00208">
    <property type="entry name" value="fliS"/>
    <property type="match status" value="1"/>
</dbReference>
<evidence type="ECO:0000256" key="6">
    <source>
        <dbReference type="PIRNR" id="PIRNR039090"/>
    </source>
</evidence>
<reference evidence="8" key="1">
    <citation type="journal article" date="2019" name="Int. J. Syst. Evol. Microbiol.">
        <title>The Global Catalogue of Microorganisms (GCM) 10K type strain sequencing project: providing services to taxonomists for standard genome sequencing and annotation.</title>
        <authorList>
            <consortium name="The Broad Institute Genomics Platform"/>
            <consortium name="The Broad Institute Genome Sequencing Center for Infectious Disease"/>
            <person name="Wu L."/>
            <person name="Ma J."/>
        </authorList>
    </citation>
    <scope>NUCLEOTIDE SEQUENCE [LARGE SCALE GENOMIC DNA]</scope>
    <source>
        <strain evidence="8">KCTC 33676</strain>
    </source>
</reference>
<keyword evidence="7" id="KW-0966">Cell projection</keyword>
<evidence type="ECO:0000256" key="1">
    <source>
        <dbReference type="ARBA" id="ARBA00004514"/>
    </source>
</evidence>